<keyword evidence="1" id="KW-1133">Transmembrane helix</keyword>
<dbReference type="PANTHER" id="PTHR34978:SF3">
    <property type="entry name" value="SLR0241 PROTEIN"/>
    <property type="match status" value="1"/>
</dbReference>
<evidence type="ECO:0000313" key="5">
    <source>
        <dbReference type="Proteomes" id="UP000324194"/>
    </source>
</evidence>
<dbReference type="Pfam" id="PF05569">
    <property type="entry name" value="Peptidase_M56"/>
    <property type="match status" value="1"/>
</dbReference>
<feature type="transmembrane region" description="Helical" evidence="1">
    <location>
        <begin position="46"/>
        <end position="65"/>
    </location>
</feature>
<dbReference type="RefSeq" id="WP_148337773.1">
    <property type="nucleotide sequence ID" value="NZ_LR699119.1"/>
</dbReference>
<dbReference type="Pfam" id="PF01464">
    <property type="entry name" value="SLT"/>
    <property type="match status" value="1"/>
</dbReference>
<accession>A0A5E4PES9</accession>
<name>A0A5E4PES9_9COXI</name>
<feature type="domain" description="Transglycosylase SLT" evidence="2">
    <location>
        <begin position="393"/>
        <end position="500"/>
    </location>
</feature>
<evidence type="ECO:0000313" key="4">
    <source>
        <dbReference type="EMBL" id="VVC74927.1"/>
    </source>
</evidence>
<protein>
    <submittedName>
        <fullName evidence="4">Membrane-bound lytic murein transglycosylase D</fullName>
    </submittedName>
</protein>
<gene>
    <name evidence="4" type="primary">mltD_1</name>
    <name evidence="4" type="ORF">AQUSIP_02010</name>
</gene>
<proteinExistence type="predicted"/>
<sequence>MMRDILSLHTYFFINFAVMTGYVFARLITAVPVLNARMQQIHKLKFARSCLLASLLIFLVISPLARMALSSAPDNDFQPVFHHAAAFFSKPRQAVAIQLANAEYIPSALPAMNAVLLVILAGIGMSMIIYFRNMLRLINILKHAYCRHKIHRVRVLFSASCNTAFCWSMPRRHYIILPEKILEHSSDKYLAVRHELQHIRQGDTAWIHLMQLLRWIFFCNPFLYLWIRWLSELQEFACDEEIILKRTTSPAAYAQCLVNAARNAMETELPTSGVIAINGISKSILYRRVNMLFSYKKKRHKLALMTAHTISLLVISTAALAVNGLSPAAPVSTHEIAAIVKKSSWSKVFHIQATSEVVEEINRIRTHDQASAQMRAALDRMAEYKPFLLKEFRSKSMPADLLALPLVESGYRPLDENVNPVRAAGIWQIIPSTGKRLGLVIDGQRDDRMNMKLATAAALSYLNLLHTQFHDWKLAVIAYEIGENETARLIQKTGSRDAWVLARSPALAEKYQTELKKYLAMFDAAVIIMNHPELIQM</sequence>
<dbReference type="PANTHER" id="PTHR34978">
    <property type="entry name" value="POSSIBLE SENSOR-TRANSDUCER PROTEIN BLAR"/>
    <property type="match status" value="1"/>
</dbReference>
<keyword evidence="1" id="KW-0472">Membrane</keyword>
<dbReference type="InterPro" id="IPR008756">
    <property type="entry name" value="Peptidase_M56"/>
</dbReference>
<evidence type="ECO:0000256" key="1">
    <source>
        <dbReference type="SAM" id="Phobius"/>
    </source>
</evidence>
<keyword evidence="1" id="KW-0812">Transmembrane</keyword>
<dbReference type="EMBL" id="LR699119">
    <property type="protein sequence ID" value="VVC74927.1"/>
    <property type="molecule type" value="Genomic_DNA"/>
</dbReference>
<feature type="transmembrane region" description="Helical" evidence="1">
    <location>
        <begin position="12"/>
        <end position="34"/>
    </location>
</feature>
<dbReference type="InterPro" id="IPR008258">
    <property type="entry name" value="Transglycosylase_SLT_dom_1"/>
</dbReference>
<dbReference type="InterPro" id="IPR023346">
    <property type="entry name" value="Lysozyme-like_dom_sf"/>
</dbReference>
<dbReference type="Gene3D" id="1.10.530.10">
    <property type="match status" value="1"/>
</dbReference>
<keyword evidence="5" id="KW-1185">Reference proteome</keyword>
<dbReference type="CDD" id="cd07341">
    <property type="entry name" value="M56_BlaR1_MecR1_like"/>
    <property type="match status" value="1"/>
</dbReference>
<organism evidence="4 5">
    <name type="scientific">Aquicella siphonis</name>
    <dbReference type="NCBI Taxonomy" id="254247"/>
    <lineage>
        <taxon>Bacteria</taxon>
        <taxon>Pseudomonadati</taxon>
        <taxon>Pseudomonadota</taxon>
        <taxon>Gammaproteobacteria</taxon>
        <taxon>Legionellales</taxon>
        <taxon>Coxiellaceae</taxon>
        <taxon>Aquicella</taxon>
    </lineage>
</organism>
<feature type="transmembrane region" description="Helical" evidence="1">
    <location>
        <begin position="111"/>
        <end position="131"/>
    </location>
</feature>
<dbReference type="AlphaFoldDB" id="A0A5E4PES9"/>
<dbReference type="SUPFAM" id="SSF53955">
    <property type="entry name" value="Lysozyme-like"/>
    <property type="match status" value="1"/>
</dbReference>
<reference evidence="4 5" key="1">
    <citation type="submission" date="2019-08" db="EMBL/GenBank/DDBJ databases">
        <authorList>
            <person name="Guy L."/>
        </authorList>
    </citation>
    <scope>NUCLEOTIDE SEQUENCE [LARGE SCALE GENOMIC DNA]</scope>
    <source>
        <strain evidence="4 5">SGT-108</strain>
    </source>
</reference>
<dbReference type="KEGG" id="asip:AQUSIP_02010"/>
<feature type="transmembrane region" description="Helical" evidence="1">
    <location>
        <begin position="302"/>
        <end position="322"/>
    </location>
</feature>
<dbReference type="InterPro" id="IPR052173">
    <property type="entry name" value="Beta-lactam_resp_regulator"/>
</dbReference>
<dbReference type="OrthoDB" id="9789078at2"/>
<evidence type="ECO:0000259" key="2">
    <source>
        <dbReference type="Pfam" id="PF01464"/>
    </source>
</evidence>
<evidence type="ECO:0000259" key="3">
    <source>
        <dbReference type="Pfam" id="PF05569"/>
    </source>
</evidence>
<feature type="domain" description="Peptidase M56" evidence="3">
    <location>
        <begin position="137"/>
        <end position="292"/>
    </location>
</feature>
<dbReference type="Proteomes" id="UP000324194">
    <property type="component" value="Chromosome 1"/>
</dbReference>